<evidence type="ECO:0000256" key="1">
    <source>
        <dbReference type="ARBA" id="ARBA00002949"/>
    </source>
</evidence>
<accession>A0A344LWU3</accession>
<evidence type="ECO:0000256" key="10">
    <source>
        <dbReference type="RuleBase" id="RU363032"/>
    </source>
</evidence>
<evidence type="ECO:0000256" key="9">
    <source>
        <dbReference type="ARBA" id="ARBA00023136"/>
    </source>
</evidence>
<dbReference type="AlphaFoldDB" id="A0A344LWU3"/>
<evidence type="ECO:0000256" key="7">
    <source>
        <dbReference type="ARBA" id="ARBA00022692"/>
    </source>
</evidence>
<dbReference type="Gene3D" id="1.10.3720.10">
    <property type="entry name" value="MetI-like"/>
    <property type="match status" value="1"/>
</dbReference>
<dbReference type="OrthoDB" id="9795403at2"/>
<dbReference type="NCBIfam" id="TIGR02141">
    <property type="entry name" value="modB_ABC"/>
    <property type="match status" value="1"/>
</dbReference>
<evidence type="ECO:0000256" key="5">
    <source>
        <dbReference type="ARBA" id="ARBA00022475"/>
    </source>
</evidence>
<keyword evidence="5 11" id="KW-1003">Cell membrane</keyword>
<dbReference type="PANTHER" id="PTHR30183">
    <property type="entry name" value="MOLYBDENUM TRANSPORT SYSTEM PERMEASE PROTEIN MODB"/>
    <property type="match status" value="1"/>
</dbReference>
<evidence type="ECO:0000256" key="11">
    <source>
        <dbReference type="RuleBase" id="RU365097"/>
    </source>
</evidence>
<keyword evidence="6 11" id="KW-0500">Molybdenum</keyword>
<name>A0A344LWU3_9FLAO</name>
<evidence type="ECO:0000256" key="8">
    <source>
        <dbReference type="ARBA" id="ARBA00022989"/>
    </source>
</evidence>
<dbReference type="SUPFAM" id="SSF161098">
    <property type="entry name" value="MetI-like"/>
    <property type="match status" value="1"/>
</dbReference>
<dbReference type="EMBL" id="CP030261">
    <property type="protein sequence ID" value="AXB58385.1"/>
    <property type="molecule type" value="Genomic_DNA"/>
</dbReference>
<dbReference type="PANTHER" id="PTHR30183:SF8">
    <property type="entry name" value="MOLYBDENUM TRANSPORT SYSTEM PERMEASE"/>
    <property type="match status" value="1"/>
</dbReference>
<comment type="function">
    <text evidence="1 11">Part of the binding-protein-dependent transport system for molybdenum; probably responsible for the translocation of the substrate across the membrane.</text>
</comment>
<sequence length="226" mass="24972">MPMINLEPLWLTAKLALITTIILLVVAIPLCYWLSYSRFKLKAVIEALISLPLVLPPSVLGFYLLIAFSPENAFGKFLSDYFDLRLVFSFEGLILASVLYSLPFMVNPILSGLKNLPAAMQEASFTLGKSRLITLTKILLPNIRTSILTGIIMTFAHTIGEFGVVLMVGGSIPEETKVVSIAIYEEVEAMNYQSANIYAGILFAFSFSVLLAVHLINNKSRKTALY</sequence>
<feature type="transmembrane region" description="Helical" evidence="10">
    <location>
        <begin position="147"/>
        <end position="168"/>
    </location>
</feature>
<evidence type="ECO:0000256" key="6">
    <source>
        <dbReference type="ARBA" id="ARBA00022505"/>
    </source>
</evidence>
<evidence type="ECO:0000256" key="4">
    <source>
        <dbReference type="ARBA" id="ARBA00022448"/>
    </source>
</evidence>
<dbReference type="Pfam" id="PF00528">
    <property type="entry name" value="BPD_transp_1"/>
    <property type="match status" value="1"/>
</dbReference>
<dbReference type="Proteomes" id="UP000251561">
    <property type="component" value="Chromosome"/>
</dbReference>
<dbReference type="InterPro" id="IPR035906">
    <property type="entry name" value="MetI-like_sf"/>
</dbReference>
<feature type="transmembrane region" description="Helical" evidence="10">
    <location>
        <begin position="86"/>
        <end position="106"/>
    </location>
</feature>
<dbReference type="CDD" id="cd06261">
    <property type="entry name" value="TM_PBP2"/>
    <property type="match status" value="1"/>
</dbReference>
<dbReference type="GO" id="GO:0015098">
    <property type="term" value="F:molybdate ion transmembrane transporter activity"/>
    <property type="evidence" value="ECO:0007669"/>
    <property type="project" value="UniProtKB-UniRule"/>
</dbReference>
<evidence type="ECO:0000313" key="14">
    <source>
        <dbReference type="Proteomes" id="UP000251561"/>
    </source>
</evidence>
<keyword evidence="7 10" id="KW-0812">Transmembrane</keyword>
<proteinExistence type="inferred from homology"/>
<dbReference type="PROSITE" id="PS50928">
    <property type="entry name" value="ABC_TM1"/>
    <property type="match status" value="1"/>
</dbReference>
<feature type="transmembrane region" description="Helical" evidence="10">
    <location>
        <begin position="47"/>
        <end position="66"/>
    </location>
</feature>
<feature type="transmembrane region" description="Helical" evidence="10">
    <location>
        <begin position="15"/>
        <end position="35"/>
    </location>
</feature>
<evidence type="ECO:0000256" key="2">
    <source>
        <dbReference type="ARBA" id="ARBA00004651"/>
    </source>
</evidence>
<feature type="domain" description="ABC transmembrane type-1" evidence="12">
    <location>
        <begin position="9"/>
        <end position="213"/>
    </location>
</feature>
<reference evidence="13 14" key="1">
    <citation type="submission" date="2018-06" db="EMBL/GenBank/DDBJ databases">
        <title>Genome sequencing of Flavobacterium.</title>
        <authorList>
            <person name="Baek M.-G."/>
            <person name="Yi H."/>
        </authorList>
    </citation>
    <scope>NUCLEOTIDE SEQUENCE [LARGE SCALE GENOMIC DNA]</scope>
    <source>
        <strain evidence="13 14">HYN0086</strain>
    </source>
</reference>
<keyword evidence="9 10" id="KW-0472">Membrane</keyword>
<dbReference type="InterPro" id="IPR000515">
    <property type="entry name" value="MetI-like"/>
</dbReference>
<dbReference type="GO" id="GO:0005886">
    <property type="term" value="C:plasma membrane"/>
    <property type="evidence" value="ECO:0007669"/>
    <property type="project" value="UniProtKB-SubCell"/>
</dbReference>
<dbReference type="KEGG" id="ffl:HYN86_18020"/>
<feature type="transmembrane region" description="Helical" evidence="10">
    <location>
        <begin position="197"/>
        <end position="216"/>
    </location>
</feature>
<keyword evidence="4 10" id="KW-0813">Transport</keyword>
<gene>
    <name evidence="13" type="primary">modB</name>
    <name evidence="13" type="ORF">HYN86_18020</name>
</gene>
<protein>
    <recommendedName>
        <fullName evidence="11">Molybdenum transport system permease</fullName>
    </recommendedName>
</protein>
<comment type="similarity">
    <text evidence="3 11">Belongs to the binding-protein-dependent transport system permease family. CysTW subfamily.</text>
</comment>
<dbReference type="InterPro" id="IPR011867">
    <property type="entry name" value="ModB_ABC"/>
</dbReference>
<evidence type="ECO:0000313" key="13">
    <source>
        <dbReference type="EMBL" id="AXB58385.1"/>
    </source>
</evidence>
<evidence type="ECO:0000259" key="12">
    <source>
        <dbReference type="PROSITE" id="PS50928"/>
    </source>
</evidence>
<keyword evidence="14" id="KW-1185">Reference proteome</keyword>
<comment type="subcellular location">
    <subcellularLocation>
        <location evidence="2 10">Cell membrane</location>
        <topology evidence="2 10">Multi-pass membrane protein</topology>
    </subcellularLocation>
</comment>
<keyword evidence="8 10" id="KW-1133">Transmembrane helix</keyword>
<evidence type="ECO:0000256" key="3">
    <source>
        <dbReference type="ARBA" id="ARBA00007069"/>
    </source>
</evidence>
<organism evidence="13 14">
    <name type="scientific">Flavobacterium fluviale</name>
    <dbReference type="NCBI Taxonomy" id="2249356"/>
    <lineage>
        <taxon>Bacteria</taxon>
        <taxon>Pseudomonadati</taxon>
        <taxon>Bacteroidota</taxon>
        <taxon>Flavobacteriia</taxon>
        <taxon>Flavobacteriales</taxon>
        <taxon>Flavobacteriaceae</taxon>
        <taxon>Flavobacterium</taxon>
    </lineage>
</organism>